<proteinExistence type="predicted"/>
<evidence type="ECO:0000313" key="3">
    <source>
        <dbReference type="Proteomes" id="UP000886814"/>
    </source>
</evidence>
<dbReference type="Proteomes" id="UP000886814">
    <property type="component" value="Unassembled WGS sequence"/>
</dbReference>
<protein>
    <submittedName>
        <fullName evidence="2">Integrase</fullName>
    </submittedName>
</protein>
<keyword evidence="1" id="KW-0233">DNA recombination</keyword>
<accession>A0A9D1PBL7</accession>
<organism evidence="2 3">
    <name type="scientific">Candidatus Blautia stercorigallinarum</name>
    <dbReference type="NCBI Taxonomy" id="2838501"/>
    <lineage>
        <taxon>Bacteria</taxon>
        <taxon>Bacillati</taxon>
        <taxon>Bacillota</taxon>
        <taxon>Clostridia</taxon>
        <taxon>Lachnospirales</taxon>
        <taxon>Lachnospiraceae</taxon>
        <taxon>Blautia</taxon>
    </lineage>
</organism>
<dbReference type="GO" id="GO:0003677">
    <property type="term" value="F:DNA binding"/>
    <property type="evidence" value="ECO:0007669"/>
    <property type="project" value="InterPro"/>
</dbReference>
<dbReference type="InterPro" id="IPR013762">
    <property type="entry name" value="Integrase-like_cat_sf"/>
</dbReference>
<name>A0A9D1PBL7_9FIRM</name>
<dbReference type="AlphaFoldDB" id="A0A9D1PBL7"/>
<comment type="caution">
    <text evidence="2">The sequence shown here is derived from an EMBL/GenBank/DDBJ whole genome shotgun (WGS) entry which is preliminary data.</text>
</comment>
<dbReference type="EMBL" id="DXIQ01000006">
    <property type="protein sequence ID" value="HIV37569.1"/>
    <property type="molecule type" value="Genomic_DNA"/>
</dbReference>
<reference evidence="2" key="2">
    <citation type="submission" date="2021-04" db="EMBL/GenBank/DDBJ databases">
        <authorList>
            <person name="Gilroy R."/>
        </authorList>
    </citation>
    <scope>NUCLEOTIDE SEQUENCE</scope>
    <source>
        <strain evidence="2">CHK195-9823</strain>
    </source>
</reference>
<dbReference type="GO" id="GO:0006310">
    <property type="term" value="P:DNA recombination"/>
    <property type="evidence" value="ECO:0007669"/>
    <property type="project" value="UniProtKB-KW"/>
</dbReference>
<dbReference type="Gene3D" id="1.10.443.10">
    <property type="entry name" value="Intergrase catalytic core"/>
    <property type="match status" value="1"/>
</dbReference>
<evidence type="ECO:0000256" key="1">
    <source>
        <dbReference type="ARBA" id="ARBA00023172"/>
    </source>
</evidence>
<dbReference type="SUPFAM" id="SSF56349">
    <property type="entry name" value="DNA breaking-rejoining enzymes"/>
    <property type="match status" value="1"/>
</dbReference>
<dbReference type="InterPro" id="IPR011010">
    <property type="entry name" value="DNA_brk_join_enz"/>
</dbReference>
<sequence length="64" mass="7294">MNPKTLQYLMGHSDIGVTLNTYTHLGLEDAVDELKRVEELENARKEMEKINGEGTVSQKMFRAI</sequence>
<evidence type="ECO:0000313" key="2">
    <source>
        <dbReference type="EMBL" id="HIV37569.1"/>
    </source>
</evidence>
<gene>
    <name evidence="2" type="ORF">H9747_00985</name>
</gene>
<reference evidence="2" key="1">
    <citation type="journal article" date="2021" name="PeerJ">
        <title>Extensive microbial diversity within the chicken gut microbiome revealed by metagenomics and culture.</title>
        <authorList>
            <person name="Gilroy R."/>
            <person name="Ravi A."/>
            <person name="Getino M."/>
            <person name="Pursley I."/>
            <person name="Horton D.L."/>
            <person name="Alikhan N.F."/>
            <person name="Baker D."/>
            <person name="Gharbi K."/>
            <person name="Hall N."/>
            <person name="Watson M."/>
            <person name="Adriaenssens E.M."/>
            <person name="Foster-Nyarko E."/>
            <person name="Jarju S."/>
            <person name="Secka A."/>
            <person name="Antonio M."/>
            <person name="Oren A."/>
            <person name="Chaudhuri R.R."/>
            <person name="La Ragione R."/>
            <person name="Hildebrand F."/>
            <person name="Pallen M.J."/>
        </authorList>
    </citation>
    <scope>NUCLEOTIDE SEQUENCE</scope>
    <source>
        <strain evidence="2">CHK195-9823</strain>
    </source>
</reference>
<dbReference type="GO" id="GO:0015074">
    <property type="term" value="P:DNA integration"/>
    <property type="evidence" value="ECO:0007669"/>
    <property type="project" value="InterPro"/>
</dbReference>